<keyword evidence="8 11" id="KW-0030">Aminoacyl-tRNA synthetase</keyword>
<comment type="catalytic activity">
    <reaction evidence="9">
        <text>tRNA(Gln) + L-glutamine + ATP = L-glutaminyl-tRNA(Gln) + AMP + diphosphate</text>
        <dbReference type="Rhea" id="RHEA:20121"/>
        <dbReference type="Rhea" id="RHEA-COMP:9662"/>
        <dbReference type="Rhea" id="RHEA-COMP:9681"/>
        <dbReference type="ChEBI" id="CHEBI:30616"/>
        <dbReference type="ChEBI" id="CHEBI:33019"/>
        <dbReference type="ChEBI" id="CHEBI:58359"/>
        <dbReference type="ChEBI" id="CHEBI:78442"/>
        <dbReference type="ChEBI" id="CHEBI:78521"/>
        <dbReference type="ChEBI" id="CHEBI:456215"/>
        <dbReference type="EC" id="6.1.1.18"/>
    </reaction>
</comment>
<dbReference type="InterPro" id="IPR020058">
    <property type="entry name" value="Glu/Gln-tRNA-synth_Ib_cat-dom"/>
</dbReference>
<dbReference type="PRINTS" id="PR00987">
    <property type="entry name" value="TRNASYNTHGLU"/>
</dbReference>
<dbReference type="PANTHER" id="PTHR43097:SF5">
    <property type="entry name" value="GLUTAMATE--TRNA LIGASE"/>
    <property type="match status" value="1"/>
</dbReference>
<organism evidence="15 16">
    <name type="scientific">Buchnera aphidicola</name>
    <name type="common">Sarucallis kahawaluokalani</name>
    <dbReference type="NCBI Taxonomy" id="1241878"/>
    <lineage>
        <taxon>Bacteria</taxon>
        <taxon>Pseudomonadati</taxon>
        <taxon>Pseudomonadota</taxon>
        <taxon>Gammaproteobacteria</taxon>
        <taxon>Enterobacterales</taxon>
        <taxon>Erwiniaceae</taxon>
        <taxon>Buchnera</taxon>
    </lineage>
</organism>
<dbReference type="GO" id="GO:0005829">
    <property type="term" value="C:cytosol"/>
    <property type="evidence" value="ECO:0007669"/>
    <property type="project" value="TreeGrafter"/>
</dbReference>
<dbReference type="Gene3D" id="3.90.800.10">
    <property type="entry name" value="Glutamyl-tRNA Synthetase, Domain 3"/>
    <property type="match status" value="1"/>
</dbReference>
<dbReference type="SUPFAM" id="SSF52374">
    <property type="entry name" value="Nucleotidylyl transferase"/>
    <property type="match status" value="1"/>
</dbReference>
<dbReference type="InterPro" id="IPR000924">
    <property type="entry name" value="Glu/Gln-tRNA-synth"/>
</dbReference>
<evidence type="ECO:0000256" key="1">
    <source>
        <dbReference type="ARBA" id="ARBA00005594"/>
    </source>
</evidence>
<evidence type="ECO:0000259" key="13">
    <source>
        <dbReference type="Pfam" id="PF03950"/>
    </source>
</evidence>
<dbReference type="InterPro" id="IPR011035">
    <property type="entry name" value="Ribosomal_bL25/Gln-tRNA_synth"/>
</dbReference>
<keyword evidence="3" id="KW-0963">Cytoplasm</keyword>
<evidence type="ECO:0000256" key="5">
    <source>
        <dbReference type="ARBA" id="ARBA00022741"/>
    </source>
</evidence>
<dbReference type="RefSeq" id="WP_158350704.1">
    <property type="nucleotide sequence ID" value="NZ_CP032999.1"/>
</dbReference>
<dbReference type="InterPro" id="IPR020059">
    <property type="entry name" value="Glu/Gln-tRNA-synth_Ib_codon-bd"/>
</dbReference>
<dbReference type="Pfam" id="PF00749">
    <property type="entry name" value="tRNA-synt_1c"/>
    <property type="match status" value="1"/>
</dbReference>
<dbReference type="GO" id="GO:0006425">
    <property type="term" value="P:glutaminyl-tRNA aminoacylation"/>
    <property type="evidence" value="ECO:0007669"/>
    <property type="project" value="UniProtKB-UniRule"/>
</dbReference>
<keyword evidence="5 11" id="KW-0547">Nucleotide-binding</keyword>
<dbReference type="GO" id="GO:0005524">
    <property type="term" value="F:ATP binding"/>
    <property type="evidence" value="ECO:0007669"/>
    <property type="project" value="UniProtKB-KW"/>
</dbReference>
<dbReference type="FunFam" id="1.10.1160.10:FF:000001">
    <property type="entry name" value="Glutamine--tRNA ligase"/>
    <property type="match status" value="1"/>
</dbReference>
<sequence>MIISNKKTSFIHKIIDNFIIRNTKKKICTRFPPDPNGYLHIGHAKSLFINFEISEKYNGQCNLRFDDTNPDNNHQKYISVIQKDIKWLGFRWTKKTKYASMYFQKIYEFAIELIKKKLAYVDKLKKNDIRKYRGTLNTPGINSPYRNQTIEENMLLFQNMKLGNFPEGQVCLRAKIDMQSPCIIMRDPILYRIKFSKHHRTKNQWCIYPTYDFAHCISDAIEGITHSLCTLEFQDNKQLYNWIMKNITIHHQPKQYEYARLNIEYFVLSKRKLNTLIQKKIIKQWNDPRLPTLSGLKRRGYTASAIRNFCNNLGITKKNNLVEISSLESCIRKELNLTACRTMAIIEPIEIIICNIPINYQQEIKIFNHPNNHDMGEKNIIFSKELYIEKEDFQENIKKRYQKLTLGQTVKLKYSYIITAHSIKKNKDNSINKIFCTIHIKNKNQKYKIIHWLSKKHAQRSEFRIYNHLFTTKNPSSKKNLLSYINNKSLIKKYGFINKYIVYNSKKNTYQFERQGYFIIDNILSTKKNIIFNQIISLKQNWKNKI</sequence>
<dbReference type="FunFam" id="3.90.800.10:FF:000001">
    <property type="entry name" value="Glutamine--tRNA ligase"/>
    <property type="match status" value="1"/>
</dbReference>
<name>A0A4D6Y814_9GAMM</name>
<dbReference type="InterPro" id="IPR014729">
    <property type="entry name" value="Rossmann-like_a/b/a_fold"/>
</dbReference>
<accession>A0A4D6Y814</accession>
<dbReference type="InterPro" id="IPR020056">
    <property type="entry name" value="Rbsml_bL25/Gln-tRNA_synth_N"/>
</dbReference>
<dbReference type="EC" id="6.1.1.18" evidence="2 10"/>
<dbReference type="Pfam" id="PF03950">
    <property type="entry name" value="tRNA-synt_1c_C"/>
    <property type="match status" value="1"/>
</dbReference>
<dbReference type="InterPro" id="IPR050132">
    <property type="entry name" value="Gln/Glu-tRNA_Ligase"/>
</dbReference>
<evidence type="ECO:0000256" key="6">
    <source>
        <dbReference type="ARBA" id="ARBA00022840"/>
    </source>
</evidence>
<keyword evidence="7 11" id="KW-0648">Protein biosynthesis</keyword>
<reference evidence="15 16" key="1">
    <citation type="submission" date="2018-10" db="EMBL/GenBank/DDBJ databases">
        <title>Comparative functional genomics of the obligate endosymbiont Buchnera aphidicola.</title>
        <authorList>
            <person name="Chong R.A."/>
        </authorList>
    </citation>
    <scope>NUCLEOTIDE SEQUENCE [LARGE SCALE GENOMIC DNA]</scope>
    <source>
        <strain evidence="15 16">Ska</strain>
    </source>
</reference>
<dbReference type="Gene3D" id="2.40.240.10">
    <property type="entry name" value="Ribosomal Protein L25, Chain P"/>
    <property type="match status" value="2"/>
</dbReference>
<comment type="similarity">
    <text evidence="1 11">Belongs to the class-I aminoacyl-tRNA synthetase family.</text>
</comment>
<feature type="domain" description="Glutamyl/glutaminyl-tRNA synthetase class Ib anti-codon binding" evidence="13">
    <location>
        <begin position="339"/>
        <end position="438"/>
    </location>
</feature>
<dbReference type="Gene3D" id="3.40.50.620">
    <property type="entry name" value="HUPs"/>
    <property type="match status" value="1"/>
</dbReference>
<feature type="domain" description="tRNA synthetases class I (E and Q) anti-codon binding" evidence="14">
    <location>
        <begin position="449"/>
        <end position="521"/>
    </location>
</feature>
<evidence type="ECO:0000256" key="7">
    <source>
        <dbReference type="ARBA" id="ARBA00022917"/>
    </source>
</evidence>
<protein>
    <recommendedName>
        <fullName evidence="2 10">Glutamine--tRNA ligase</fullName>
        <ecNumber evidence="2 10">6.1.1.18</ecNumber>
    </recommendedName>
</protein>
<dbReference type="InterPro" id="IPR049437">
    <property type="entry name" value="tRNA-synt_1c_C2"/>
</dbReference>
<evidence type="ECO:0000259" key="14">
    <source>
        <dbReference type="Pfam" id="PF20974"/>
    </source>
</evidence>
<dbReference type="GO" id="GO:0004819">
    <property type="term" value="F:glutamine-tRNA ligase activity"/>
    <property type="evidence" value="ECO:0007669"/>
    <property type="project" value="UniProtKB-UniRule"/>
</dbReference>
<evidence type="ECO:0000256" key="3">
    <source>
        <dbReference type="ARBA" id="ARBA00022490"/>
    </source>
</evidence>
<feature type="domain" description="Glutamyl/glutaminyl-tRNA synthetase class Ib catalytic" evidence="12">
    <location>
        <begin position="26"/>
        <end position="336"/>
    </location>
</feature>
<evidence type="ECO:0000256" key="2">
    <source>
        <dbReference type="ARBA" id="ARBA00012836"/>
    </source>
</evidence>
<dbReference type="InterPro" id="IPR004514">
    <property type="entry name" value="Gln-tRNA-synth"/>
</dbReference>
<dbReference type="NCBIfam" id="TIGR00440">
    <property type="entry name" value="glnS"/>
    <property type="match status" value="1"/>
</dbReference>
<dbReference type="SUPFAM" id="SSF50715">
    <property type="entry name" value="Ribosomal protein L25-like"/>
    <property type="match status" value="1"/>
</dbReference>
<evidence type="ECO:0000313" key="16">
    <source>
        <dbReference type="Proteomes" id="UP000298685"/>
    </source>
</evidence>
<dbReference type="EMBL" id="CP032999">
    <property type="protein sequence ID" value="QCI26066.1"/>
    <property type="molecule type" value="Genomic_DNA"/>
</dbReference>
<dbReference type="Gene3D" id="1.10.1160.10">
    <property type="entry name" value="Glutamyl-trna Synthetase, Domain 2"/>
    <property type="match status" value="1"/>
</dbReference>
<gene>
    <name evidence="15" type="ORF">D9V78_01425</name>
</gene>
<dbReference type="FunFam" id="3.40.50.620:FF:000037">
    <property type="entry name" value="Glutamine--tRNA ligase cytoplasmic"/>
    <property type="match status" value="1"/>
</dbReference>
<dbReference type="AlphaFoldDB" id="A0A4D6Y814"/>
<evidence type="ECO:0000259" key="12">
    <source>
        <dbReference type="Pfam" id="PF00749"/>
    </source>
</evidence>
<evidence type="ECO:0000256" key="11">
    <source>
        <dbReference type="RuleBase" id="RU363037"/>
    </source>
</evidence>
<dbReference type="Proteomes" id="UP000298685">
    <property type="component" value="Chromosome"/>
</dbReference>
<keyword evidence="6 11" id="KW-0067">ATP-binding</keyword>
<proteinExistence type="inferred from homology"/>
<evidence type="ECO:0000256" key="9">
    <source>
        <dbReference type="ARBA" id="ARBA00048270"/>
    </source>
</evidence>
<dbReference type="OrthoDB" id="9801560at2"/>
<evidence type="ECO:0000256" key="4">
    <source>
        <dbReference type="ARBA" id="ARBA00022598"/>
    </source>
</evidence>
<keyword evidence="4 11" id="KW-0436">Ligase</keyword>
<dbReference type="PANTHER" id="PTHR43097">
    <property type="entry name" value="GLUTAMINE-TRNA LIGASE"/>
    <property type="match status" value="1"/>
</dbReference>
<dbReference type="NCBIfam" id="NF011291">
    <property type="entry name" value="PRK14703.1"/>
    <property type="match status" value="1"/>
</dbReference>
<evidence type="ECO:0000256" key="8">
    <source>
        <dbReference type="ARBA" id="ARBA00023146"/>
    </source>
</evidence>
<dbReference type="InterPro" id="IPR020061">
    <property type="entry name" value="Glu_tRNA_lig_a-bdl"/>
</dbReference>
<dbReference type="InterPro" id="IPR001412">
    <property type="entry name" value="aa-tRNA-synth_I_CS"/>
</dbReference>
<evidence type="ECO:0000256" key="10">
    <source>
        <dbReference type="NCBIfam" id="TIGR00440"/>
    </source>
</evidence>
<dbReference type="Pfam" id="PF20974">
    <property type="entry name" value="tRNA-synt_1c_C2"/>
    <property type="match status" value="1"/>
</dbReference>
<dbReference type="PROSITE" id="PS00178">
    <property type="entry name" value="AA_TRNA_LIGASE_I"/>
    <property type="match status" value="1"/>
</dbReference>
<evidence type="ECO:0000313" key="15">
    <source>
        <dbReference type="EMBL" id="QCI26066.1"/>
    </source>
</evidence>